<keyword evidence="6 10" id="KW-0413">Isomerase</keyword>
<comment type="catalytic activity">
    <reaction evidence="1">
        <text>D-mannose 6-phosphate = D-fructose 6-phosphate</text>
        <dbReference type="Rhea" id="RHEA:12356"/>
        <dbReference type="ChEBI" id="CHEBI:58735"/>
        <dbReference type="ChEBI" id="CHEBI:61527"/>
        <dbReference type="EC" id="5.3.1.8"/>
    </reaction>
</comment>
<keyword evidence="4 8" id="KW-0479">Metal-binding</keyword>
<dbReference type="Pfam" id="PF20511">
    <property type="entry name" value="PMI_typeI_cat"/>
    <property type="match status" value="1"/>
</dbReference>
<evidence type="ECO:0000259" key="9">
    <source>
        <dbReference type="Pfam" id="PF20511"/>
    </source>
</evidence>
<dbReference type="CDD" id="cd07011">
    <property type="entry name" value="cupin_PMI_type_I_N"/>
    <property type="match status" value="1"/>
</dbReference>
<dbReference type="InterPro" id="IPR011051">
    <property type="entry name" value="RmlC_Cupin_sf"/>
</dbReference>
<organism evidence="10 11">
    <name type="scientific">Streptomyces roseolilacinus</name>
    <dbReference type="NCBI Taxonomy" id="66904"/>
    <lineage>
        <taxon>Bacteria</taxon>
        <taxon>Bacillati</taxon>
        <taxon>Actinomycetota</taxon>
        <taxon>Actinomycetes</taxon>
        <taxon>Kitasatosporales</taxon>
        <taxon>Streptomycetaceae</taxon>
        <taxon>Streptomyces</taxon>
    </lineage>
</organism>
<dbReference type="PRINTS" id="PR00714">
    <property type="entry name" value="MAN6PISMRASE"/>
</dbReference>
<dbReference type="GO" id="GO:0005975">
    <property type="term" value="P:carbohydrate metabolic process"/>
    <property type="evidence" value="ECO:0007669"/>
    <property type="project" value="InterPro"/>
</dbReference>
<dbReference type="Proteomes" id="UP000654123">
    <property type="component" value="Unassembled WGS sequence"/>
</dbReference>
<comment type="similarity">
    <text evidence="2">Belongs to the mannose-6-phosphate isomerase type 1 family.</text>
</comment>
<dbReference type="GO" id="GO:0008270">
    <property type="term" value="F:zinc ion binding"/>
    <property type="evidence" value="ECO:0007669"/>
    <property type="project" value="InterPro"/>
</dbReference>
<dbReference type="EC" id="5.3.1.8" evidence="3"/>
<feature type="binding site" evidence="8">
    <location>
        <position position="96"/>
    </location>
    <ligand>
        <name>Zn(2+)</name>
        <dbReference type="ChEBI" id="CHEBI:29105"/>
    </ligand>
</feature>
<keyword evidence="5 8" id="KW-0862">Zinc</keyword>
<evidence type="ECO:0000256" key="3">
    <source>
        <dbReference type="ARBA" id="ARBA00011956"/>
    </source>
</evidence>
<evidence type="ECO:0000256" key="8">
    <source>
        <dbReference type="PIRSR" id="PIRSR001480-2"/>
    </source>
</evidence>
<dbReference type="PIRSF" id="PIRSF001480">
    <property type="entry name" value="Mannose-6-phosphate_isomerase"/>
    <property type="match status" value="1"/>
</dbReference>
<gene>
    <name evidence="10" type="ORF">GCM10010249_17570</name>
</gene>
<feature type="domain" description="Phosphomannose isomerase type I catalytic" evidence="9">
    <location>
        <begin position="3"/>
        <end position="149"/>
    </location>
</feature>
<dbReference type="Gene3D" id="2.60.120.10">
    <property type="entry name" value="Jelly Rolls"/>
    <property type="match status" value="2"/>
</dbReference>
<evidence type="ECO:0000256" key="4">
    <source>
        <dbReference type="ARBA" id="ARBA00022723"/>
    </source>
</evidence>
<evidence type="ECO:0000313" key="10">
    <source>
        <dbReference type="EMBL" id="GGP99850.1"/>
    </source>
</evidence>
<evidence type="ECO:0000256" key="7">
    <source>
        <dbReference type="PIRSR" id="PIRSR001480-1"/>
    </source>
</evidence>
<dbReference type="InterPro" id="IPR014710">
    <property type="entry name" value="RmlC-like_jellyroll"/>
</dbReference>
<feature type="binding site" evidence="8">
    <location>
        <position position="259"/>
    </location>
    <ligand>
        <name>Zn(2+)</name>
        <dbReference type="ChEBI" id="CHEBI:29105"/>
    </ligand>
</feature>
<dbReference type="PANTHER" id="PTHR10309:SF0">
    <property type="entry name" value="MANNOSE-6-PHOSPHATE ISOMERASE"/>
    <property type="match status" value="1"/>
</dbReference>
<reference evidence="10" key="2">
    <citation type="submission" date="2020-09" db="EMBL/GenBank/DDBJ databases">
        <authorList>
            <person name="Sun Q."/>
            <person name="Ohkuma M."/>
        </authorList>
    </citation>
    <scope>NUCLEOTIDE SEQUENCE</scope>
    <source>
        <strain evidence="10">JCM 4335</strain>
    </source>
</reference>
<feature type="binding site" evidence="8">
    <location>
        <position position="133"/>
    </location>
    <ligand>
        <name>Zn(2+)</name>
        <dbReference type="ChEBI" id="CHEBI:29105"/>
    </ligand>
</feature>
<evidence type="ECO:0000256" key="1">
    <source>
        <dbReference type="ARBA" id="ARBA00000757"/>
    </source>
</evidence>
<feature type="binding site" evidence="8">
    <location>
        <position position="98"/>
    </location>
    <ligand>
        <name>Zn(2+)</name>
        <dbReference type="ChEBI" id="CHEBI:29105"/>
    </ligand>
</feature>
<sequence>MDRLDNTIRAYDWGSPTALPELMGTVPDGTPRAELWMGAHPSAPSLVTRGGRPVPLDEVVAADPGAELGDAVVRRFGPRLPFLLKLLAADSPLSLQVHPDTARAAAGHARENAAGVPLDAPHRTYRDAHHKPEMIVALGPFEGLCGFRPARECAGLLDSLGVDGLAPYVRALRSGPEEEALREVFSAFLTSPDPALLAEVGSALGRAARAGGPWWRECAAYEDVARVHPGDPGLLAALMVRWVRLAPGEALFLGAGVPHAYLRGLGVEVMAGSDNVLRCGLTAKHVDVDELLRVVRFAAGPAGVVRPVVLDDGEEVYPAPVDDFRLSRLRPGAARAAYHLDGAGPQILVCTHGRVRLAGRKDELVLGPGASAYVPAGEEVAVTGSGTVFRATAAVGRSAPTGRPQPLRQMNDN</sequence>
<keyword evidence="11" id="KW-1185">Reference proteome</keyword>
<name>A0A918AXY6_9ACTN</name>
<dbReference type="PANTHER" id="PTHR10309">
    <property type="entry name" value="MANNOSE-6-PHOSPHATE ISOMERASE"/>
    <property type="match status" value="1"/>
</dbReference>
<comment type="caution">
    <text evidence="10">The sequence shown here is derived from an EMBL/GenBank/DDBJ whole genome shotgun (WGS) entry which is preliminary data.</text>
</comment>
<evidence type="ECO:0000313" key="11">
    <source>
        <dbReference type="Proteomes" id="UP000654123"/>
    </source>
</evidence>
<protein>
    <recommendedName>
        <fullName evidence="3">mannose-6-phosphate isomerase</fullName>
        <ecNumber evidence="3">5.3.1.8</ecNumber>
    </recommendedName>
</protein>
<dbReference type="InterPro" id="IPR001250">
    <property type="entry name" value="Man6P_Isoase-1"/>
</dbReference>
<evidence type="ECO:0000256" key="5">
    <source>
        <dbReference type="ARBA" id="ARBA00022833"/>
    </source>
</evidence>
<reference evidence="10" key="1">
    <citation type="journal article" date="2014" name="Int. J. Syst. Evol. Microbiol.">
        <title>Complete genome sequence of Corynebacterium casei LMG S-19264T (=DSM 44701T), isolated from a smear-ripened cheese.</title>
        <authorList>
            <consortium name="US DOE Joint Genome Institute (JGI-PGF)"/>
            <person name="Walter F."/>
            <person name="Albersmeier A."/>
            <person name="Kalinowski J."/>
            <person name="Ruckert C."/>
        </authorList>
    </citation>
    <scope>NUCLEOTIDE SEQUENCE</scope>
    <source>
        <strain evidence="10">JCM 4335</strain>
    </source>
</reference>
<accession>A0A918AXY6</accession>
<dbReference type="InterPro" id="IPR046457">
    <property type="entry name" value="PMI_typeI_cat"/>
</dbReference>
<dbReference type="RefSeq" id="WP_189531584.1">
    <property type="nucleotide sequence ID" value="NZ_BMSV01000003.1"/>
</dbReference>
<dbReference type="Gene3D" id="1.10.441.10">
    <property type="entry name" value="Phosphomannose Isomerase, domain 2"/>
    <property type="match status" value="1"/>
</dbReference>
<dbReference type="GO" id="GO:0009298">
    <property type="term" value="P:GDP-mannose biosynthetic process"/>
    <property type="evidence" value="ECO:0007669"/>
    <property type="project" value="InterPro"/>
</dbReference>
<comment type="cofactor">
    <cofactor evidence="8">
        <name>Zn(2+)</name>
        <dbReference type="ChEBI" id="CHEBI:29105"/>
    </cofactor>
    <text evidence="8">Binds 1 zinc ion per subunit.</text>
</comment>
<dbReference type="InterPro" id="IPR016305">
    <property type="entry name" value="Mannose-6-P_Isomerase"/>
</dbReference>
<proteinExistence type="inferred from homology"/>
<dbReference type="AlphaFoldDB" id="A0A918AXY6"/>
<feature type="active site" evidence="7">
    <location>
        <position position="278"/>
    </location>
</feature>
<dbReference type="NCBIfam" id="TIGR00218">
    <property type="entry name" value="manA"/>
    <property type="match status" value="1"/>
</dbReference>
<dbReference type="SUPFAM" id="SSF51182">
    <property type="entry name" value="RmlC-like cupins"/>
    <property type="match status" value="1"/>
</dbReference>
<evidence type="ECO:0000256" key="2">
    <source>
        <dbReference type="ARBA" id="ARBA00010772"/>
    </source>
</evidence>
<dbReference type="GO" id="GO:0004476">
    <property type="term" value="F:mannose-6-phosphate isomerase activity"/>
    <property type="evidence" value="ECO:0007669"/>
    <property type="project" value="UniProtKB-EC"/>
</dbReference>
<dbReference type="GO" id="GO:0005829">
    <property type="term" value="C:cytosol"/>
    <property type="evidence" value="ECO:0007669"/>
    <property type="project" value="TreeGrafter"/>
</dbReference>
<evidence type="ECO:0000256" key="6">
    <source>
        <dbReference type="ARBA" id="ARBA00023235"/>
    </source>
</evidence>
<dbReference type="EMBL" id="BMSV01000003">
    <property type="protein sequence ID" value="GGP99850.1"/>
    <property type="molecule type" value="Genomic_DNA"/>
</dbReference>